<comment type="caution">
    <text evidence="6">The sequence shown here is derived from an EMBL/GenBank/DDBJ whole genome shotgun (WGS) entry which is preliminary data.</text>
</comment>
<dbReference type="EMBL" id="JAECZA010000014">
    <property type="protein sequence ID" value="MBH8572570.1"/>
    <property type="molecule type" value="Genomic_DNA"/>
</dbReference>
<dbReference type="Gene3D" id="3.20.20.370">
    <property type="entry name" value="Glycoside hydrolase/deacetylase"/>
    <property type="match status" value="1"/>
</dbReference>
<dbReference type="GO" id="GO:0016787">
    <property type="term" value="F:hydrolase activity"/>
    <property type="evidence" value="ECO:0007669"/>
    <property type="project" value="UniProtKB-KW"/>
</dbReference>
<evidence type="ECO:0000256" key="1">
    <source>
        <dbReference type="ARBA" id="ARBA00001946"/>
    </source>
</evidence>
<evidence type="ECO:0000256" key="4">
    <source>
        <dbReference type="ARBA" id="ARBA00022842"/>
    </source>
</evidence>
<dbReference type="InterPro" id="IPR006879">
    <property type="entry name" value="YdjC-like"/>
</dbReference>
<dbReference type="NCBIfam" id="TIGR03473">
    <property type="entry name" value="HpnK"/>
    <property type="match status" value="1"/>
</dbReference>
<dbReference type="Proteomes" id="UP000662314">
    <property type="component" value="Unassembled WGS sequence"/>
</dbReference>
<keyword evidence="2" id="KW-0479">Metal-binding</keyword>
<dbReference type="InterPro" id="IPR017836">
    <property type="entry name" value="Hopanoid_biosynth-assoc_HpnK"/>
</dbReference>
<evidence type="ECO:0000256" key="5">
    <source>
        <dbReference type="ARBA" id="ARBA00023277"/>
    </source>
</evidence>
<evidence type="ECO:0000313" key="7">
    <source>
        <dbReference type="Proteomes" id="UP000662314"/>
    </source>
</evidence>
<evidence type="ECO:0000313" key="6">
    <source>
        <dbReference type="EMBL" id="MBH8572570.1"/>
    </source>
</evidence>
<comment type="cofactor">
    <cofactor evidence="1">
        <name>Mg(2+)</name>
        <dbReference type="ChEBI" id="CHEBI:18420"/>
    </cofactor>
</comment>
<organism evidence="6 7">
    <name type="scientific">Dendronalium phyllosphericum CENA369</name>
    <dbReference type="NCBI Taxonomy" id="1725256"/>
    <lineage>
        <taxon>Bacteria</taxon>
        <taxon>Bacillati</taxon>
        <taxon>Cyanobacteriota</taxon>
        <taxon>Cyanophyceae</taxon>
        <taxon>Nostocales</taxon>
        <taxon>Nostocaceae</taxon>
        <taxon>Dendronalium</taxon>
        <taxon>Dendronalium phyllosphericum</taxon>
    </lineage>
</organism>
<gene>
    <name evidence="6" type="primary">hpnK</name>
    <name evidence="6" type="ORF">I8752_05855</name>
</gene>
<dbReference type="GO" id="GO:0046872">
    <property type="term" value="F:metal ion binding"/>
    <property type="evidence" value="ECO:0007669"/>
    <property type="project" value="UniProtKB-KW"/>
</dbReference>
<sequence length="315" mass="34500">MGSKGAGEQGSRGAEEKFQSPISLSHVRHIIINGDDFGFSRGVNQAIIKAHEQGVLTSTSLMVTGDAAKEAIALARTHPNLAVGLHLVLVCGRAVLPPSQIPHLVDSMGNFSNSPLQAGLRYQFHRAAREELRQEIRAQLEKFRESGLLLSHVDGHLHLHVHPGVLNILVEFAQEFDIRVIRLPSEELRMSLKLDRRELLTKLVWSAVFGGLRRYGEGLLTSQGISFANRVYGLLQTGSMTEEYLLGLIPQIQADLVEIYSHPAVLKDGEPHNGPLGAGEIELAALLSEEVRQVLAINGFELTNYVKATRNIVPG</sequence>
<name>A0A8J7I322_9NOST</name>
<keyword evidence="7" id="KW-1185">Reference proteome</keyword>
<keyword evidence="4" id="KW-0460">Magnesium</keyword>
<dbReference type="SUPFAM" id="SSF88713">
    <property type="entry name" value="Glycoside hydrolase/deacetylase"/>
    <property type="match status" value="1"/>
</dbReference>
<evidence type="ECO:0000256" key="2">
    <source>
        <dbReference type="ARBA" id="ARBA00022723"/>
    </source>
</evidence>
<protein>
    <submittedName>
        <fullName evidence="6">Hopanoid biosynthesis-associated protein HpnK</fullName>
    </submittedName>
</protein>
<dbReference type="GO" id="GO:0019213">
    <property type="term" value="F:deacetylase activity"/>
    <property type="evidence" value="ECO:0007669"/>
    <property type="project" value="TreeGrafter"/>
</dbReference>
<keyword evidence="5" id="KW-0119">Carbohydrate metabolism</keyword>
<reference evidence="6 7" key="1">
    <citation type="journal article" date="2021" name="Int. J. Syst. Evol. Microbiol.">
        <title>Amazonocrinis nigriterrae gen. nov., sp. nov., Atlanticothrix silvestris gen. nov., sp. nov. and Dendronalium phyllosphericum gen. nov., sp. nov., nostocacean cyanobacteria from Brazilian environments.</title>
        <authorList>
            <person name="Alvarenga D.O."/>
            <person name="Andreote A.P.D."/>
            <person name="Branco L.H.Z."/>
            <person name="Delbaje E."/>
            <person name="Cruz R.B."/>
            <person name="Varani A.M."/>
            <person name="Fiore M.F."/>
        </authorList>
    </citation>
    <scope>NUCLEOTIDE SEQUENCE [LARGE SCALE GENOMIC DNA]</scope>
    <source>
        <strain evidence="6 7">CENA369</strain>
    </source>
</reference>
<evidence type="ECO:0000256" key="3">
    <source>
        <dbReference type="ARBA" id="ARBA00022801"/>
    </source>
</evidence>
<accession>A0A8J7I322</accession>
<dbReference type="GO" id="GO:0005975">
    <property type="term" value="P:carbohydrate metabolic process"/>
    <property type="evidence" value="ECO:0007669"/>
    <property type="project" value="InterPro"/>
</dbReference>
<proteinExistence type="predicted"/>
<keyword evidence="3" id="KW-0378">Hydrolase</keyword>
<dbReference type="Pfam" id="PF04794">
    <property type="entry name" value="YdjC"/>
    <property type="match status" value="1"/>
</dbReference>
<dbReference type="InterPro" id="IPR011330">
    <property type="entry name" value="Glyco_hydro/deAcase_b/a-brl"/>
</dbReference>
<dbReference type="PANTHER" id="PTHR31609:SF1">
    <property type="entry name" value="CARBOHYDRATE DEACETYLASE"/>
    <property type="match status" value="1"/>
</dbReference>
<dbReference type="AlphaFoldDB" id="A0A8J7I322"/>
<dbReference type="PANTHER" id="PTHR31609">
    <property type="entry name" value="YDJC DEACETYLASE FAMILY MEMBER"/>
    <property type="match status" value="1"/>
</dbReference>
<dbReference type="CDD" id="cd10804">
    <property type="entry name" value="YdjC_HpnK_like"/>
    <property type="match status" value="1"/>
</dbReference>